<dbReference type="Gene3D" id="3.30.460.10">
    <property type="entry name" value="Beta Polymerase, domain 2"/>
    <property type="match status" value="1"/>
</dbReference>
<dbReference type="CDD" id="cd05399">
    <property type="entry name" value="NT_Rel-Spo_like"/>
    <property type="match status" value="1"/>
</dbReference>
<dbReference type="SMART" id="SM00954">
    <property type="entry name" value="RelA_SpoT"/>
    <property type="match status" value="1"/>
</dbReference>
<gene>
    <name evidence="2" type="ORF">GH815_03940</name>
</gene>
<dbReference type="Proteomes" id="UP000466730">
    <property type="component" value="Unassembled WGS sequence"/>
</dbReference>
<dbReference type="InterPro" id="IPR043519">
    <property type="entry name" value="NT_sf"/>
</dbReference>
<comment type="caution">
    <text evidence="2">The sequence shown here is derived from an EMBL/GenBank/DDBJ whole genome shotgun (WGS) entry which is preliminary data.</text>
</comment>
<dbReference type="EMBL" id="WJPO01000003">
    <property type="protein sequence ID" value="MRH20137.1"/>
    <property type="molecule type" value="Genomic_DNA"/>
</dbReference>
<evidence type="ECO:0000259" key="1">
    <source>
        <dbReference type="SMART" id="SM00954"/>
    </source>
</evidence>
<dbReference type="GO" id="GO:0015969">
    <property type="term" value="P:guanosine tetraphosphate metabolic process"/>
    <property type="evidence" value="ECO:0007669"/>
    <property type="project" value="InterPro"/>
</dbReference>
<organism evidence="2 3">
    <name type="scientific">Rhodovulum strictum</name>
    <dbReference type="NCBI Taxonomy" id="58314"/>
    <lineage>
        <taxon>Bacteria</taxon>
        <taxon>Pseudomonadati</taxon>
        <taxon>Pseudomonadota</taxon>
        <taxon>Alphaproteobacteria</taxon>
        <taxon>Rhodobacterales</taxon>
        <taxon>Paracoccaceae</taxon>
        <taxon>Rhodovulum</taxon>
    </lineage>
</organism>
<accession>A0A844BJF9</accession>
<dbReference type="AlphaFoldDB" id="A0A844BJF9"/>
<reference evidence="2 3" key="1">
    <citation type="submission" date="2019-11" db="EMBL/GenBank/DDBJ databases">
        <title>Draft Whole-Genome sequence of the marine photosynthetic bacterium Rhodovulum strictum DSM 11289.</title>
        <authorList>
            <person name="Kyndt J.A."/>
            <person name="Meyer T.E."/>
        </authorList>
    </citation>
    <scope>NUCLEOTIDE SEQUENCE [LARGE SCALE GENOMIC DNA]</scope>
    <source>
        <strain evidence="2 3">DSM 11289</strain>
    </source>
</reference>
<evidence type="ECO:0000313" key="2">
    <source>
        <dbReference type="EMBL" id="MRH20137.1"/>
    </source>
</evidence>
<dbReference type="InterPro" id="IPR007685">
    <property type="entry name" value="RelA_SpoT"/>
</dbReference>
<name>A0A844BJF9_9RHOB</name>
<dbReference type="PANTHER" id="PTHR47837">
    <property type="entry name" value="GTP PYROPHOSPHOKINASE YJBM"/>
    <property type="match status" value="1"/>
</dbReference>
<keyword evidence="3" id="KW-1185">Reference proteome</keyword>
<feature type="domain" description="RelA/SpoT" evidence="1">
    <location>
        <begin position="65"/>
        <end position="178"/>
    </location>
</feature>
<proteinExistence type="predicted"/>
<dbReference type="InterPro" id="IPR052366">
    <property type="entry name" value="GTP_Pyrophosphokinase"/>
</dbReference>
<evidence type="ECO:0000313" key="3">
    <source>
        <dbReference type="Proteomes" id="UP000466730"/>
    </source>
</evidence>
<dbReference type="Pfam" id="PF04607">
    <property type="entry name" value="RelA_SpoT"/>
    <property type="match status" value="1"/>
</dbReference>
<sequence length="419" mass="48999">MPSKSEIDKAGRILSDPKREYDETALKLDFVFADFRKEHLAPLTRLTLELQRWLQTYGGEYYIAQRLKRQPQILRKLRRLSVRLTQLQDIGGARIIVESNSDVDRLIEFLEKKFNEETYDVVRKTDYREMGRDDTGYRAFHFILDIDGYKIELQLRSRIQHYWSESIERTFVIYGYRLKEKEGDPEVIQYFKTFSDVLFSIENGRSISREYEIAFEQERQLAEAIISASRDGRNLSGFVNEGIIKTMAEKEGHGGEELSNWILVFDWTDGNFVTWDVVGRDADQAIEKYTRYELDFPEEEKYEVVMIGSSDISTVRHTHSHYFGIEHHNEALEAMDSSIIGLSSRMSMDVGARRILSTLKRRRYWGKNTIKVQTLKNHYCQNIASFDYSLQVLRDRGFIIGSDPISLDIKKNGEIADLV</sequence>
<dbReference type="SUPFAM" id="SSF81301">
    <property type="entry name" value="Nucleotidyltransferase"/>
    <property type="match status" value="1"/>
</dbReference>
<dbReference type="RefSeq" id="WP_343030650.1">
    <property type="nucleotide sequence ID" value="NZ_BAAADI010000006.1"/>
</dbReference>
<dbReference type="PANTHER" id="PTHR47837:SF1">
    <property type="entry name" value="GTP PYROPHOSPHOKINASE YJBM"/>
    <property type="match status" value="1"/>
</dbReference>
<protein>
    <submittedName>
        <fullName evidence="2">(P)ppGpp synthetase</fullName>
    </submittedName>
</protein>